<dbReference type="EMBL" id="JBHSGS010000065">
    <property type="protein sequence ID" value="MFC4720629.1"/>
    <property type="molecule type" value="Genomic_DNA"/>
</dbReference>
<gene>
    <name evidence="3" type="ORF">ACFO5I_12930</name>
</gene>
<dbReference type="PANTHER" id="PTHR21021:SF15">
    <property type="entry name" value="FREE METHIONINE-R-SULFOXIDE REDUCTASE"/>
    <property type="match status" value="1"/>
</dbReference>
<evidence type="ECO:0000259" key="2">
    <source>
        <dbReference type="Pfam" id="PF13185"/>
    </source>
</evidence>
<dbReference type="RefSeq" id="WP_204652891.1">
    <property type="nucleotide sequence ID" value="NZ_JAFBFD010000003.1"/>
</dbReference>
<dbReference type="Pfam" id="PF13185">
    <property type="entry name" value="GAF_2"/>
    <property type="match status" value="1"/>
</dbReference>
<evidence type="ECO:0000313" key="3">
    <source>
        <dbReference type="EMBL" id="MFC4720629.1"/>
    </source>
</evidence>
<proteinExistence type="inferred from homology"/>
<keyword evidence="4" id="KW-1185">Reference proteome</keyword>
<dbReference type="Gene3D" id="3.30.450.40">
    <property type="match status" value="1"/>
</dbReference>
<evidence type="ECO:0000313" key="4">
    <source>
        <dbReference type="Proteomes" id="UP001595969"/>
    </source>
</evidence>
<dbReference type="InterPro" id="IPR051330">
    <property type="entry name" value="Phosphatase_reg/MetRdx"/>
</dbReference>
<protein>
    <submittedName>
        <fullName evidence="3">GAF domain-containing protein</fullName>
    </submittedName>
</protein>
<comment type="similarity">
    <text evidence="1">Belongs to the free Met sulfoxide reductase family.</text>
</comment>
<sequence>MWKNIEEKRQTYELLLLQQKGLIEAENHWLATLSNSAALLNETLKATVFAGYYLFEEGELILGPFQGRVSCTRIKMGKGVCGESAEKQQTLIVENVKMHANYISCDSAAMSEIVIPMVKNGRLLGVLDIDSSQIGCYDVLDQEYLERYVELLLTVFD</sequence>
<name>A0ABV9MZM7_9ENTE</name>
<reference evidence="4" key="1">
    <citation type="journal article" date="2019" name="Int. J. Syst. Evol. Microbiol.">
        <title>The Global Catalogue of Microorganisms (GCM) 10K type strain sequencing project: providing services to taxonomists for standard genome sequencing and annotation.</title>
        <authorList>
            <consortium name="The Broad Institute Genomics Platform"/>
            <consortium name="The Broad Institute Genome Sequencing Center for Infectious Disease"/>
            <person name="Wu L."/>
            <person name="Ma J."/>
        </authorList>
    </citation>
    <scope>NUCLEOTIDE SEQUENCE [LARGE SCALE GENOMIC DNA]</scope>
    <source>
        <strain evidence="4">CGMCC 1.19032</strain>
    </source>
</reference>
<dbReference type="InterPro" id="IPR003018">
    <property type="entry name" value="GAF"/>
</dbReference>
<accession>A0ABV9MZM7</accession>
<dbReference type="SUPFAM" id="SSF55781">
    <property type="entry name" value="GAF domain-like"/>
    <property type="match status" value="1"/>
</dbReference>
<evidence type="ECO:0000256" key="1">
    <source>
        <dbReference type="ARBA" id="ARBA00038454"/>
    </source>
</evidence>
<feature type="domain" description="GAF" evidence="2">
    <location>
        <begin position="50"/>
        <end position="151"/>
    </location>
</feature>
<dbReference type="InterPro" id="IPR029016">
    <property type="entry name" value="GAF-like_dom_sf"/>
</dbReference>
<comment type="caution">
    <text evidence="3">The sequence shown here is derived from an EMBL/GenBank/DDBJ whole genome shotgun (WGS) entry which is preliminary data.</text>
</comment>
<dbReference type="Proteomes" id="UP001595969">
    <property type="component" value="Unassembled WGS sequence"/>
</dbReference>
<dbReference type="PANTHER" id="PTHR21021">
    <property type="entry name" value="GAF/PUTATIVE CYTOSKELETAL PROTEIN"/>
    <property type="match status" value="1"/>
</dbReference>
<organism evidence="3 4">
    <name type="scientific">Enterococcus lemanii</name>
    <dbReference type="NCBI Taxonomy" id="1159752"/>
    <lineage>
        <taxon>Bacteria</taxon>
        <taxon>Bacillati</taxon>
        <taxon>Bacillota</taxon>
        <taxon>Bacilli</taxon>
        <taxon>Lactobacillales</taxon>
        <taxon>Enterococcaceae</taxon>
        <taxon>Enterococcus</taxon>
    </lineage>
</organism>